<dbReference type="PANTHER" id="PTHR33509">
    <property type="entry name" value="LATE EMBRYOGENIS ABUNDANT PROTEIN 2-RELATED"/>
    <property type="match status" value="1"/>
</dbReference>
<evidence type="ECO:0000256" key="1">
    <source>
        <dbReference type="SAM" id="MobiDB-lite"/>
    </source>
</evidence>
<dbReference type="Proteomes" id="UP000030645">
    <property type="component" value="Unassembled WGS sequence"/>
</dbReference>
<dbReference type="Pfam" id="PF03242">
    <property type="entry name" value="LEA_3a"/>
    <property type="match status" value="1"/>
</dbReference>
<dbReference type="KEGG" id="mnt:21390621"/>
<dbReference type="EMBL" id="KE345421">
    <property type="protein sequence ID" value="EXC03958.1"/>
    <property type="molecule type" value="Genomic_DNA"/>
</dbReference>
<reference evidence="3" key="1">
    <citation type="submission" date="2013-01" db="EMBL/GenBank/DDBJ databases">
        <title>Draft Genome Sequence of a Mulberry Tree, Morus notabilis C.K. Schneid.</title>
        <authorList>
            <person name="He N."/>
            <person name="Zhao S."/>
        </authorList>
    </citation>
    <scope>NUCLEOTIDE SEQUENCE</scope>
</reference>
<name>W9RYS7_9ROSA</name>
<dbReference type="STRING" id="981085.W9RYS7"/>
<keyword evidence="3" id="KW-1185">Reference proteome</keyword>
<dbReference type="InterPro" id="IPR004926">
    <property type="entry name" value="LEA_3a"/>
</dbReference>
<dbReference type="PANTHER" id="PTHR33509:SF5">
    <property type="entry name" value="PROTEIN SENESCENCE-ASSOCIATED GENE 21, MITOCHONDRIAL"/>
    <property type="match status" value="1"/>
</dbReference>
<proteinExistence type="predicted"/>
<protein>
    <submittedName>
        <fullName evidence="2">Late embryogenesis abundant protein Lea5</fullName>
    </submittedName>
</protein>
<feature type="region of interest" description="Disordered" evidence="1">
    <location>
        <begin position="47"/>
        <end position="76"/>
    </location>
</feature>
<accession>W9RYS7</accession>
<dbReference type="GO" id="GO:0006950">
    <property type="term" value="P:response to stress"/>
    <property type="evidence" value="ECO:0007669"/>
    <property type="project" value="TreeGrafter"/>
</dbReference>
<gene>
    <name evidence="2" type="ORF">L484_007216</name>
</gene>
<evidence type="ECO:0000313" key="3">
    <source>
        <dbReference type="Proteomes" id="UP000030645"/>
    </source>
</evidence>
<dbReference type="AlphaFoldDB" id="W9RYS7"/>
<dbReference type="OrthoDB" id="1693956at2759"/>
<dbReference type="GO" id="GO:0005739">
    <property type="term" value="C:mitochondrion"/>
    <property type="evidence" value="ECO:0007669"/>
    <property type="project" value="TreeGrafter"/>
</dbReference>
<sequence length="96" mass="10193">MAAITLSKSKLFALSFSIARRGYAAVAAAGFGRGGSMRGMVGKVEETRPINGSGSEGSNAWAPDPLTGYYRPGNHADEIDPVELRQTLLNNKVRPL</sequence>
<evidence type="ECO:0000313" key="2">
    <source>
        <dbReference type="EMBL" id="EXC03958.1"/>
    </source>
</evidence>
<organism evidence="2 3">
    <name type="scientific">Morus notabilis</name>
    <dbReference type="NCBI Taxonomy" id="981085"/>
    <lineage>
        <taxon>Eukaryota</taxon>
        <taxon>Viridiplantae</taxon>
        <taxon>Streptophyta</taxon>
        <taxon>Embryophyta</taxon>
        <taxon>Tracheophyta</taxon>
        <taxon>Spermatophyta</taxon>
        <taxon>Magnoliopsida</taxon>
        <taxon>eudicotyledons</taxon>
        <taxon>Gunneridae</taxon>
        <taxon>Pentapetalae</taxon>
        <taxon>rosids</taxon>
        <taxon>fabids</taxon>
        <taxon>Rosales</taxon>
        <taxon>Moraceae</taxon>
        <taxon>Moreae</taxon>
        <taxon>Morus</taxon>
    </lineage>
</organism>